<protein>
    <submittedName>
        <fullName evidence="2">Uncharacterized protein</fullName>
    </submittedName>
</protein>
<evidence type="ECO:0000313" key="2">
    <source>
        <dbReference type="WBParaSite" id="ES5_v2.g27367.t1"/>
    </source>
</evidence>
<name>A0AC34GCB9_9BILA</name>
<proteinExistence type="predicted"/>
<accession>A0AC34GCB9</accession>
<reference evidence="2" key="1">
    <citation type="submission" date="2022-11" db="UniProtKB">
        <authorList>
            <consortium name="WormBaseParasite"/>
        </authorList>
    </citation>
    <scope>IDENTIFICATION</scope>
</reference>
<evidence type="ECO:0000313" key="1">
    <source>
        <dbReference type="Proteomes" id="UP000887579"/>
    </source>
</evidence>
<dbReference type="WBParaSite" id="ES5_v2.g27367.t1">
    <property type="protein sequence ID" value="ES5_v2.g27367.t1"/>
    <property type="gene ID" value="ES5_v2.g27367"/>
</dbReference>
<sequence length="104" mass="11046">MDECNWEHICGFKLAPGNSSNLEMLKPRSKSCDPTGPSSSRASSYFGFRSSSCGSGSGNKSKNDVRTNGNLSLPNANIGAPVINNNNSNNSTIKNTTINNNISF</sequence>
<dbReference type="Proteomes" id="UP000887579">
    <property type="component" value="Unplaced"/>
</dbReference>
<organism evidence="1 2">
    <name type="scientific">Panagrolaimus sp. ES5</name>
    <dbReference type="NCBI Taxonomy" id="591445"/>
    <lineage>
        <taxon>Eukaryota</taxon>
        <taxon>Metazoa</taxon>
        <taxon>Ecdysozoa</taxon>
        <taxon>Nematoda</taxon>
        <taxon>Chromadorea</taxon>
        <taxon>Rhabditida</taxon>
        <taxon>Tylenchina</taxon>
        <taxon>Panagrolaimomorpha</taxon>
        <taxon>Panagrolaimoidea</taxon>
        <taxon>Panagrolaimidae</taxon>
        <taxon>Panagrolaimus</taxon>
    </lineage>
</organism>